<comment type="caution">
    <text evidence="2">The sequence shown here is derived from an EMBL/GenBank/DDBJ whole genome shotgun (WGS) entry which is preliminary data.</text>
</comment>
<name>A0A9P9EK05_9HYPO</name>
<protein>
    <submittedName>
        <fullName evidence="2">Uncharacterized protein</fullName>
    </submittedName>
</protein>
<feature type="region of interest" description="Disordered" evidence="1">
    <location>
        <begin position="77"/>
        <end position="97"/>
    </location>
</feature>
<feature type="region of interest" description="Disordered" evidence="1">
    <location>
        <begin position="1"/>
        <end position="45"/>
    </location>
</feature>
<evidence type="ECO:0000256" key="1">
    <source>
        <dbReference type="SAM" id="MobiDB-lite"/>
    </source>
</evidence>
<gene>
    <name evidence="2" type="ORF">EDB81DRAFT_761363</name>
</gene>
<proteinExistence type="predicted"/>
<feature type="compositionally biased region" description="Basic and acidic residues" evidence="1">
    <location>
        <begin position="1"/>
        <end position="42"/>
    </location>
</feature>
<evidence type="ECO:0000313" key="3">
    <source>
        <dbReference type="Proteomes" id="UP000738349"/>
    </source>
</evidence>
<organism evidence="2 3">
    <name type="scientific">Dactylonectria macrodidyma</name>
    <dbReference type="NCBI Taxonomy" id="307937"/>
    <lineage>
        <taxon>Eukaryota</taxon>
        <taxon>Fungi</taxon>
        <taxon>Dikarya</taxon>
        <taxon>Ascomycota</taxon>
        <taxon>Pezizomycotina</taxon>
        <taxon>Sordariomycetes</taxon>
        <taxon>Hypocreomycetidae</taxon>
        <taxon>Hypocreales</taxon>
        <taxon>Nectriaceae</taxon>
        <taxon>Dactylonectria</taxon>
    </lineage>
</organism>
<accession>A0A9P9EK05</accession>
<feature type="region of interest" description="Disordered" evidence="1">
    <location>
        <begin position="115"/>
        <end position="166"/>
    </location>
</feature>
<dbReference type="AlphaFoldDB" id="A0A9P9EK05"/>
<feature type="compositionally biased region" description="Basic residues" evidence="1">
    <location>
        <begin position="151"/>
        <end position="161"/>
    </location>
</feature>
<dbReference type="Proteomes" id="UP000738349">
    <property type="component" value="Unassembled WGS sequence"/>
</dbReference>
<sequence>MSHVLHRDADTAKPARDEHAARESRAPEYKAGNRESRDETEHIQGPVRVVRTSRACFAELRLELRLEIPSIDRVSQRPWANSHRHSSPRHVVPEGGKKAKPEVLLLRGLVRLGADGPPNEAGNERCPLKQTGVNDKFPLGPAMEKVERGRTGSRPRPRTPRGRWMSADMLDPHLTDRQTDQPTNQLINKSPAGNQNVRVAGTVDTAAIGRPGIYHRGYHELVDLLSGNIPPIRGRATAGMLYNPRGLWSGQAANLPTTVLPPFTPPPSLSLQSPFF</sequence>
<keyword evidence="3" id="KW-1185">Reference proteome</keyword>
<reference evidence="2" key="1">
    <citation type="journal article" date="2021" name="Nat. Commun.">
        <title>Genetic determinants of endophytism in the Arabidopsis root mycobiome.</title>
        <authorList>
            <person name="Mesny F."/>
            <person name="Miyauchi S."/>
            <person name="Thiergart T."/>
            <person name="Pickel B."/>
            <person name="Atanasova L."/>
            <person name="Karlsson M."/>
            <person name="Huettel B."/>
            <person name="Barry K.W."/>
            <person name="Haridas S."/>
            <person name="Chen C."/>
            <person name="Bauer D."/>
            <person name="Andreopoulos W."/>
            <person name="Pangilinan J."/>
            <person name="LaButti K."/>
            <person name="Riley R."/>
            <person name="Lipzen A."/>
            <person name="Clum A."/>
            <person name="Drula E."/>
            <person name="Henrissat B."/>
            <person name="Kohler A."/>
            <person name="Grigoriev I.V."/>
            <person name="Martin F.M."/>
            <person name="Hacquard S."/>
        </authorList>
    </citation>
    <scope>NUCLEOTIDE SEQUENCE</scope>
    <source>
        <strain evidence="2">MPI-CAGE-AT-0147</strain>
    </source>
</reference>
<evidence type="ECO:0000313" key="2">
    <source>
        <dbReference type="EMBL" id="KAH7140904.1"/>
    </source>
</evidence>
<dbReference type="EMBL" id="JAGMUV010000011">
    <property type="protein sequence ID" value="KAH7140904.1"/>
    <property type="molecule type" value="Genomic_DNA"/>
</dbReference>